<sequence>MYYQVQIWKGLTSPYVSAHQINKAEKLNGIWKWTVRLLLISLILSGVSAYLGIGNESLSKLIYDTTPSEFQTIKGFFAIGQVVQSTVTTAILIFLPALIFWIFTDIEYYKLVVVQLFVAGIWLIEKIVFFPLQFYFGLDHASSPFSLGILAQYITDYQLLSHFFGEISLFSIWVMIVQYKYLRVITEKSPKIIVLLIVSIQLFIWVFTALFSYIKFEVLF</sequence>
<keyword evidence="3" id="KW-1185">Reference proteome</keyword>
<dbReference type="EMBL" id="BORC01000010">
    <property type="protein sequence ID" value="GIN64132.1"/>
    <property type="molecule type" value="Genomic_DNA"/>
</dbReference>
<feature type="transmembrane region" description="Helical" evidence="1">
    <location>
        <begin position="193"/>
        <end position="214"/>
    </location>
</feature>
<proteinExistence type="predicted"/>
<dbReference type="AlphaFoldDB" id="A0A920BW66"/>
<name>A0A920BW66_9BACI</name>
<dbReference type="Proteomes" id="UP000682111">
    <property type="component" value="Unassembled WGS sequence"/>
</dbReference>
<feature type="transmembrane region" description="Helical" evidence="1">
    <location>
        <begin position="163"/>
        <end position="181"/>
    </location>
</feature>
<evidence type="ECO:0000313" key="2">
    <source>
        <dbReference type="EMBL" id="GIN64132.1"/>
    </source>
</evidence>
<dbReference type="RefSeq" id="WP_095311977.1">
    <property type="nucleotide sequence ID" value="NZ_BORC01000010.1"/>
</dbReference>
<keyword evidence="1" id="KW-0472">Membrane</keyword>
<organism evidence="2 3">
    <name type="scientific">Robertmurraya siralis</name>
    <dbReference type="NCBI Taxonomy" id="77777"/>
    <lineage>
        <taxon>Bacteria</taxon>
        <taxon>Bacillati</taxon>
        <taxon>Bacillota</taxon>
        <taxon>Bacilli</taxon>
        <taxon>Bacillales</taxon>
        <taxon>Bacillaceae</taxon>
        <taxon>Robertmurraya</taxon>
    </lineage>
</organism>
<protein>
    <recommendedName>
        <fullName evidence="4">Yip1 domain-containing protein</fullName>
    </recommendedName>
</protein>
<evidence type="ECO:0008006" key="4">
    <source>
        <dbReference type="Google" id="ProtNLM"/>
    </source>
</evidence>
<evidence type="ECO:0000256" key="1">
    <source>
        <dbReference type="SAM" id="Phobius"/>
    </source>
</evidence>
<gene>
    <name evidence="2" type="ORF">J27TS8_41250</name>
</gene>
<keyword evidence="1" id="KW-0812">Transmembrane</keyword>
<accession>A0A920BW66</accession>
<keyword evidence="1" id="KW-1133">Transmembrane helix</keyword>
<evidence type="ECO:0000313" key="3">
    <source>
        <dbReference type="Proteomes" id="UP000682111"/>
    </source>
</evidence>
<reference evidence="2" key="1">
    <citation type="submission" date="2021-03" db="EMBL/GenBank/DDBJ databases">
        <title>Antimicrobial resistance genes in bacteria isolated from Japanese honey, and their potential for conferring macrolide and lincosamide resistance in the American foulbrood pathogen Paenibacillus larvae.</title>
        <authorList>
            <person name="Okamoto M."/>
            <person name="Kumagai M."/>
            <person name="Kanamori H."/>
            <person name="Takamatsu D."/>
        </authorList>
    </citation>
    <scope>NUCLEOTIDE SEQUENCE</scope>
    <source>
        <strain evidence="2">J27TS8</strain>
    </source>
</reference>
<feature type="transmembrane region" description="Helical" evidence="1">
    <location>
        <begin position="33"/>
        <end position="53"/>
    </location>
</feature>
<comment type="caution">
    <text evidence="2">The sequence shown here is derived from an EMBL/GenBank/DDBJ whole genome shotgun (WGS) entry which is preliminary data.</text>
</comment>
<feature type="transmembrane region" description="Helical" evidence="1">
    <location>
        <begin position="73"/>
        <end position="104"/>
    </location>
</feature>
<feature type="transmembrane region" description="Helical" evidence="1">
    <location>
        <begin position="111"/>
        <end position="136"/>
    </location>
</feature>